<keyword evidence="2" id="KW-1185">Reference proteome</keyword>
<evidence type="ECO:0000313" key="1">
    <source>
        <dbReference type="EMBL" id="KAI0067234.1"/>
    </source>
</evidence>
<evidence type="ECO:0000313" key="2">
    <source>
        <dbReference type="Proteomes" id="UP000814140"/>
    </source>
</evidence>
<gene>
    <name evidence="1" type="ORF">BV25DRAFT_1819542</name>
</gene>
<organism evidence="1 2">
    <name type="scientific">Artomyces pyxidatus</name>
    <dbReference type="NCBI Taxonomy" id="48021"/>
    <lineage>
        <taxon>Eukaryota</taxon>
        <taxon>Fungi</taxon>
        <taxon>Dikarya</taxon>
        <taxon>Basidiomycota</taxon>
        <taxon>Agaricomycotina</taxon>
        <taxon>Agaricomycetes</taxon>
        <taxon>Russulales</taxon>
        <taxon>Auriscalpiaceae</taxon>
        <taxon>Artomyces</taxon>
    </lineage>
</organism>
<sequence length="368" mass="41472">MSSNTEVETEVVRPVKQKKLKPARKQVKPGDVVKQDTPQTGKEYNIWYNKWAGGDREDSYSNKTKSQTRCNIKRDAGLTRANTTGMRYCCLFFARGCCPYGWECEYLHMLPDPATAMPDSSKDCFARDKFSDYRDDMGGVGTFTRQNRTLYVGRIKETGVGTETEEIVMRHFKDWGEIEKIRVLQYRSVAFVTYVSEHHAQFAKEAMACQSLDNDEILNVRWATEDPNPTSKVAEKRRLEEIGQEAIRAKMDPRIVDAMRAVKALEEGHVLDENGGFEDGDGEMEDETEQDERGGKRRRIDEQEEALPPPEPASGGLLSADTLEGLRYFSEIRRRQGGVQAPTSVAKVKVQAPSAGLGLADYGSDDED</sequence>
<accession>A0ACB8TFK7</accession>
<dbReference type="EMBL" id="MU277190">
    <property type="protein sequence ID" value="KAI0067234.1"/>
    <property type="molecule type" value="Genomic_DNA"/>
</dbReference>
<proteinExistence type="predicted"/>
<comment type="caution">
    <text evidence="1">The sequence shown here is derived from an EMBL/GenBank/DDBJ whole genome shotgun (WGS) entry which is preliminary data.</text>
</comment>
<reference evidence="1" key="1">
    <citation type="submission" date="2021-03" db="EMBL/GenBank/DDBJ databases">
        <authorList>
            <consortium name="DOE Joint Genome Institute"/>
            <person name="Ahrendt S."/>
            <person name="Looney B.P."/>
            <person name="Miyauchi S."/>
            <person name="Morin E."/>
            <person name="Drula E."/>
            <person name="Courty P.E."/>
            <person name="Chicoki N."/>
            <person name="Fauchery L."/>
            <person name="Kohler A."/>
            <person name="Kuo A."/>
            <person name="Labutti K."/>
            <person name="Pangilinan J."/>
            <person name="Lipzen A."/>
            <person name="Riley R."/>
            <person name="Andreopoulos W."/>
            <person name="He G."/>
            <person name="Johnson J."/>
            <person name="Barry K.W."/>
            <person name="Grigoriev I.V."/>
            <person name="Nagy L."/>
            <person name="Hibbett D."/>
            <person name="Henrissat B."/>
            <person name="Matheny P.B."/>
            <person name="Labbe J."/>
            <person name="Martin F."/>
        </authorList>
    </citation>
    <scope>NUCLEOTIDE SEQUENCE</scope>
    <source>
        <strain evidence="1">HHB10654</strain>
    </source>
</reference>
<name>A0ACB8TFK7_9AGAM</name>
<protein>
    <submittedName>
        <fullName evidence="1">Uncharacterized protein</fullName>
    </submittedName>
</protein>
<dbReference type="Proteomes" id="UP000814140">
    <property type="component" value="Unassembled WGS sequence"/>
</dbReference>
<reference evidence="1" key="2">
    <citation type="journal article" date="2022" name="New Phytol.">
        <title>Evolutionary transition to the ectomycorrhizal habit in the genomes of a hyperdiverse lineage of mushroom-forming fungi.</title>
        <authorList>
            <person name="Looney B."/>
            <person name="Miyauchi S."/>
            <person name="Morin E."/>
            <person name="Drula E."/>
            <person name="Courty P.E."/>
            <person name="Kohler A."/>
            <person name="Kuo A."/>
            <person name="LaButti K."/>
            <person name="Pangilinan J."/>
            <person name="Lipzen A."/>
            <person name="Riley R."/>
            <person name="Andreopoulos W."/>
            <person name="He G."/>
            <person name="Johnson J."/>
            <person name="Nolan M."/>
            <person name="Tritt A."/>
            <person name="Barry K.W."/>
            <person name="Grigoriev I.V."/>
            <person name="Nagy L.G."/>
            <person name="Hibbett D."/>
            <person name="Henrissat B."/>
            <person name="Matheny P.B."/>
            <person name="Labbe J."/>
            <person name="Martin F.M."/>
        </authorList>
    </citation>
    <scope>NUCLEOTIDE SEQUENCE</scope>
    <source>
        <strain evidence="1">HHB10654</strain>
    </source>
</reference>